<reference evidence="3 4" key="1">
    <citation type="submission" date="2019-03" db="EMBL/GenBank/DDBJ databases">
        <title>Draft genome sequence of Xylaria hypoxylon DSM 108379, a ubiquitous saprotrophic-parasitic fungi on hardwood.</title>
        <authorList>
            <person name="Buettner E."/>
            <person name="Leonhardt S."/>
            <person name="Gebauer A.M."/>
            <person name="Liers C."/>
            <person name="Hofrichter M."/>
            <person name="Kellner H."/>
        </authorList>
    </citation>
    <scope>NUCLEOTIDE SEQUENCE [LARGE SCALE GENOMIC DNA]</scope>
    <source>
        <strain evidence="3 4">DSM 108379</strain>
    </source>
</reference>
<evidence type="ECO:0000256" key="1">
    <source>
        <dbReference type="ARBA" id="ARBA00023002"/>
    </source>
</evidence>
<evidence type="ECO:0000313" key="4">
    <source>
        <dbReference type="Proteomes" id="UP000297716"/>
    </source>
</evidence>
<dbReference type="EMBL" id="SKBN01000392">
    <property type="protein sequence ID" value="TGJ78431.1"/>
    <property type="molecule type" value="Genomic_DNA"/>
</dbReference>
<comment type="caution">
    <text evidence="3">The sequence shown here is derived from an EMBL/GenBank/DDBJ whole genome shotgun (WGS) entry which is preliminary data.</text>
</comment>
<dbReference type="Pfam" id="PF07992">
    <property type="entry name" value="Pyr_redox_2"/>
    <property type="match status" value="1"/>
</dbReference>
<name>A0A4Z0YGQ0_9PEZI</name>
<dbReference type="STRING" id="37992.A0A4Z0YGQ0"/>
<dbReference type="AlphaFoldDB" id="A0A4Z0YGQ0"/>
<sequence>MSSTSADYAAFPPGVEYPSKADLRKDVHKSLPTITPGAIDPASIAGDMPAVQAKAALDAVNAALASNDAKKLASLFYAEQAFWKDIAALTNHLRTFTTPSVVAAALLQMKVARQIEGNVELARDPDFVVLSPATVSSTQLPLADCLEAKPNPLLMLLFPVRADASKGPISWKIWVLTTWAETLLQHPEDVKLLFSPGRDLDKLEIIETDVFILGAGTAGLGTAARLKALGVESIAADRNARVGDNWNRRYDCLKIHVPTANCELPYTYYKKELQDPYLLTKYDVAEHSIQYAKDFQLNVILSAKVQSTVYHTLEKKWTIVLDIANGSGAKTIICNHFIQATGAGGGRPYIPAIQGEDLYKGVSVHSTRYQNAQLLAKDGVKSVVVIGSANTAFDIIEDCHAAGLKTTLVARSPTYVLPFEHIMDPHSIGAYTVLPLDTADRVLNTMPEALSGPFAQALLSHLASQEPDRYLALSQAGFPVLDSRDPSVNIQHNLLERCGGHYLDVGGTKLISEGKVAVRGNVEPIAYTDTGLRLSDGSELTADAVIWGTGFADLDNRATVIEALGGTASQETKNKDVLTPVEIGARLDACWGVDAEGEVRGMAKRHLRMENYWIIGGTFQNQRWWSRHMVQQIKLSLESSLPPAYRDTPEPDLEI</sequence>
<dbReference type="GO" id="GO:0004497">
    <property type="term" value="F:monooxygenase activity"/>
    <property type="evidence" value="ECO:0007669"/>
    <property type="project" value="TreeGrafter"/>
</dbReference>
<dbReference type="Gene3D" id="3.50.50.60">
    <property type="entry name" value="FAD/NAD(P)-binding domain"/>
    <property type="match status" value="1"/>
</dbReference>
<protein>
    <recommendedName>
        <fullName evidence="2">FAD/NAD(P)-binding domain-containing protein</fullName>
    </recommendedName>
</protein>
<keyword evidence="4" id="KW-1185">Reference proteome</keyword>
<feature type="domain" description="FAD/NAD(P)-binding" evidence="2">
    <location>
        <begin position="209"/>
        <end position="416"/>
    </location>
</feature>
<keyword evidence="1" id="KW-0560">Oxidoreductase</keyword>
<dbReference type="InterPro" id="IPR036188">
    <property type="entry name" value="FAD/NAD-bd_sf"/>
</dbReference>
<evidence type="ECO:0000259" key="2">
    <source>
        <dbReference type="Pfam" id="PF07992"/>
    </source>
</evidence>
<dbReference type="SUPFAM" id="SSF51905">
    <property type="entry name" value="FAD/NAD(P)-binding domain"/>
    <property type="match status" value="1"/>
</dbReference>
<dbReference type="PANTHER" id="PTHR43539">
    <property type="entry name" value="FLAVIN-BINDING MONOOXYGENASE-LIKE PROTEIN (AFU_ORTHOLOGUE AFUA_4G09220)"/>
    <property type="match status" value="1"/>
</dbReference>
<dbReference type="GO" id="GO:0050660">
    <property type="term" value="F:flavin adenine dinucleotide binding"/>
    <property type="evidence" value="ECO:0007669"/>
    <property type="project" value="TreeGrafter"/>
</dbReference>
<proteinExistence type="predicted"/>
<dbReference type="Proteomes" id="UP000297716">
    <property type="component" value="Unassembled WGS sequence"/>
</dbReference>
<accession>A0A4Z0YGQ0</accession>
<organism evidence="3 4">
    <name type="scientific">Xylaria hypoxylon</name>
    <dbReference type="NCBI Taxonomy" id="37992"/>
    <lineage>
        <taxon>Eukaryota</taxon>
        <taxon>Fungi</taxon>
        <taxon>Dikarya</taxon>
        <taxon>Ascomycota</taxon>
        <taxon>Pezizomycotina</taxon>
        <taxon>Sordariomycetes</taxon>
        <taxon>Xylariomycetidae</taxon>
        <taxon>Xylariales</taxon>
        <taxon>Xylariaceae</taxon>
        <taxon>Xylaria</taxon>
    </lineage>
</organism>
<evidence type="ECO:0000313" key="3">
    <source>
        <dbReference type="EMBL" id="TGJ78431.1"/>
    </source>
</evidence>
<dbReference type="InterPro" id="IPR023753">
    <property type="entry name" value="FAD/NAD-binding_dom"/>
</dbReference>
<dbReference type="InterPro" id="IPR050982">
    <property type="entry name" value="Auxin_biosynth/cation_transpt"/>
</dbReference>
<dbReference type="PANTHER" id="PTHR43539:SF68">
    <property type="entry name" value="FLAVIN-BINDING MONOOXYGENASE-LIKE PROTEIN (AFU_ORTHOLOGUE AFUA_4G09220)"/>
    <property type="match status" value="1"/>
</dbReference>
<gene>
    <name evidence="3" type="ORF">E0Z10_g10326</name>
</gene>
<dbReference type="OrthoDB" id="74360at2759"/>